<accession>A0A1W0CBM5</accession>
<dbReference type="Proteomes" id="UP000192721">
    <property type="component" value="Unassembled WGS sequence"/>
</dbReference>
<dbReference type="RefSeq" id="WP_081557008.1">
    <property type="nucleotide sequence ID" value="NZ_MUKV01000050.1"/>
</dbReference>
<dbReference type="AlphaFoldDB" id="A0A1W0CBM5"/>
<dbReference type="EMBL" id="MUKV01000050">
    <property type="protein sequence ID" value="OQS32127.1"/>
    <property type="molecule type" value="Genomic_DNA"/>
</dbReference>
<evidence type="ECO:0000313" key="1">
    <source>
        <dbReference type="EMBL" id="OQS32127.1"/>
    </source>
</evidence>
<reference evidence="1 2" key="1">
    <citation type="submission" date="2017-02" db="EMBL/GenBank/DDBJ databases">
        <title>Chromobacterium haemolyticum H5244.</title>
        <authorList>
            <person name="Gulvik C.A."/>
        </authorList>
    </citation>
    <scope>NUCLEOTIDE SEQUENCE [LARGE SCALE GENOMIC DNA]</scope>
    <source>
        <strain evidence="1 2">H5244</strain>
    </source>
</reference>
<sequence>MNLKREQTLLELPFSRVEIKFKTVDSLFKWKDKKIGVVLVHKYDGSGNIVSTIEKKFEGVQEKLKAVGQGVQLAEDINQSQVILYASL</sequence>
<evidence type="ECO:0000313" key="2">
    <source>
        <dbReference type="Proteomes" id="UP000192721"/>
    </source>
</evidence>
<protein>
    <submittedName>
        <fullName evidence="1">Uncharacterized protein</fullName>
    </submittedName>
</protein>
<proteinExistence type="predicted"/>
<comment type="caution">
    <text evidence="1">The sequence shown here is derived from an EMBL/GenBank/DDBJ whole genome shotgun (WGS) entry which is preliminary data.</text>
</comment>
<organism evidence="1 2">
    <name type="scientific">Chromobacterium haemolyticum</name>
    <dbReference type="NCBI Taxonomy" id="394935"/>
    <lineage>
        <taxon>Bacteria</taxon>
        <taxon>Pseudomonadati</taxon>
        <taxon>Pseudomonadota</taxon>
        <taxon>Betaproteobacteria</taxon>
        <taxon>Neisseriales</taxon>
        <taxon>Chromobacteriaceae</taxon>
        <taxon>Chromobacterium</taxon>
    </lineage>
</organism>
<name>A0A1W0CBM5_9NEIS</name>
<gene>
    <name evidence="1" type="ORF">B0T45_22185</name>
</gene>